<dbReference type="GO" id="GO:0043420">
    <property type="term" value="P:anthranilate metabolic process"/>
    <property type="evidence" value="ECO:0007669"/>
    <property type="project" value="UniProtKB-UniRule"/>
</dbReference>
<dbReference type="SUPFAM" id="SSF53383">
    <property type="entry name" value="PLP-dependent transferases"/>
    <property type="match status" value="1"/>
</dbReference>
<dbReference type="AlphaFoldDB" id="A0A0G4FND5"/>
<feature type="binding site" evidence="4">
    <location>
        <position position="139"/>
    </location>
    <ligand>
        <name>pyridoxal 5'-phosphate</name>
        <dbReference type="ChEBI" id="CHEBI:597326"/>
    </ligand>
</feature>
<dbReference type="NCBIfam" id="TIGR01814">
    <property type="entry name" value="kynureninase"/>
    <property type="match status" value="1"/>
</dbReference>
<comment type="similarity">
    <text evidence="4">Belongs to the kynureninase family.</text>
</comment>
<dbReference type="PANTHER" id="PTHR14084:SF0">
    <property type="entry name" value="KYNURENINASE"/>
    <property type="match status" value="1"/>
</dbReference>
<keyword evidence="2 4" id="KW-0378">Hydrolase</keyword>
<dbReference type="InterPro" id="IPR010111">
    <property type="entry name" value="Kynureninase"/>
</dbReference>
<name>A0A0G4FND5_9ALVE</name>
<evidence type="ECO:0000256" key="2">
    <source>
        <dbReference type="ARBA" id="ARBA00022801"/>
    </source>
</evidence>
<feature type="modified residue" description="N6-(pyridoxal phosphate)lysine" evidence="4">
    <location>
        <position position="278"/>
    </location>
</feature>
<comment type="catalytic activity">
    <reaction evidence="4">
        <text>3-hydroxy-L-kynurenine + H2O = 3-hydroxyanthranilate + L-alanine + H(+)</text>
        <dbReference type="Rhea" id="RHEA:25143"/>
        <dbReference type="ChEBI" id="CHEBI:15377"/>
        <dbReference type="ChEBI" id="CHEBI:15378"/>
        <dbReference type="ChEBI" id="CHEBI:36559"/>
        <dbReference type="ChEBI" id="CHEBI:57972"/>
        <dbReference type="ChEBI" id="CHEBI:58125"/>
    </reaction>
</comment>
<evidence type="ECO:0000313" key="6">
    <source>
        <dbReference type="EMBL" id="CEM15711.1"/>
    </source>
</evidence>
<feature type="binding site" evidence="4">
    <location>
        <position position="277"/>
    </location>
    <ligand>
        <name>pyridoxal 5'-phosphate</name>
        <dbReference type="ChEBI" id="CHEBI:597326"/>
    </ligand>
</feature>
<dbReference type="InterPro" id="IPR015422">
    <property type="entry name" value="PyrdxlP-dep_Trfase_small"/>
</dbReference>
<comment type="catalytic activity">
    <reaction evidence="4">
        <text>L-kynurenine + H2O = anthranilate + L-alanine + H(+)</text>
        <dbReference type="Rhea" id="RHEA:16813"/>
        <dbReference type="ChEBI" id="CHEBI:15377"/>
        <dbReference type="ChEBI" id="CHEBI:15378"/>
        <dbReference type="ChEBI" id="CHEBI:16567"/>
        <dbReference type="ChEBI" id="CHEBI:57959"/>
        <dbReference type="ChEBI" id="CHEBI:57972"/>
        <dbReference type="EC" id="3.7.1.3"/>
    </reaction>
</comment>
<comment type="subcellular location">
    <subcellularLocation>
        <location evidence="4">Cytoplasm</location>
    </subcellularLocation>
</comment>
<dbReference type="UniPathway" id="UPA00334">
    <property type="reaction ID" value="UER00455"/>
</dbReference>
<feature type="binding site" evidence="4">
    <location>
        <position position="309"/>
    </location>
    <ligand>
        <name>pyridoxal 5'-phosphate</name>
        <dbReference type="ChEBI" id="CHEBI:597326"/>
    </ligand>
</feature>
<dbReference type="InterPro" id="IPR015421">
    <property type="entry name" value="PyrdxlP-dep_Trfase_major"/>
</dbReference>
<dbReference type="EC" id="3.7.1.3" evidence="4"/>
<organism evidence="6">
    <name type="scientific">Chromera velia CCMP2878</name>
    <dbReference type="NCBI Taxonomy" id="1169474"/>
    <lineage>
        <taxon>Eukaryota</taxon>
        <taxon>Sar</taxon>
        <taxon>Alveolata</taxon>
        <taxon>Colpodellida</taxon>
        <taxon>Chromeraceae</taxon>
        <taxon>Chromera</taxon>
    </lineage>
</organism>
<gene>
    <name evidence="4" type="primary">KYNU</name>
    <name evidence="6" type="ORF">Cvel_17924</name>
</gene>
<keyword evidence="3 4" id="KW-0663">Pyridoxal phosphate</keyword>
<dbReference type="EMBL" id="CDMZ01000503">
    <property type="protein sequence ID" value="CEM15711.1"/>
    <property type="molecule type" value="Genomic_DNA"/>
</dbReference>
<dbReference type="HAMAP" id="MF_01970">
    <property type="entry name" value="Kynureninase"/>
    <property type="match status" value="1"/>
</dbReference>
<accession>A0A0G4FND5</accession>
<dbReference type="GO" id="GO:0034354">
    <property type="term" value="P:'de novo' NAD+ biosynthetic process from L-tryptophan"/>
    <property type="evidence" value="ECO:0007669"/>
    <property type="project" value="UniProtKB-UniRule"/>
</dbReference>
<evidence type="ECO:0000256" key="3">
    <source>
        <dbReference type="ARBA" id="ARBA00022898"/>
    </source>
</evidence>
<dbReference type="UniPathway" id="UPA00253">
    <property type="reaction ID" value="UER00329"/>
</dbReference>
<dbReference type="GO" id="GO:0019441">
    <property type="term" value="P:L-tryptophan catabolic process to kynurenine"/>
    <property type="evidence" value="ECO:0007669"/>
    <property type="project" value="TreeGrafter"/>
</dbReference>
<feature type="compositionally biased region" description="Basic and acidic residues" evidence="5">
    <location>
        <begin position="537"/>
        <end position="549"/>
    </location>
</feature>
<feature type="binding site" evidence="4">
    <location>
        <position position="255"/>
    </location>
    <ligand>
        <name>pyridoxal 5'-phosphate</name>
        <dbReference type="ChEBI" id="CHEBI:597326"/>
    </ligand>
</feature>
<proteinExistence type="inferred from homology"/>
<dbReference type="PhylomeDB" id="A0A0G4FND5"/>
<dbReference type="GO" id="GO:0005737">
    <property type="term" value="C:cytoplasm"/>
    <property type="evidence" value="ECO:0007669"/>
    <property type="project" value="UniProtKB-SubCell"/>
</dbReference>
<dbReference type="Gene3D" id="3.40.640.10">
    <property type="entry name" value="Type I PLP-dependent aspartate aminotransferase-like (Major domain)"/>
    <property type="match status" value="1"/>
</dbReference>
<dbReference type="Pfam" id="PF22580">
    <property type="entry name" value="KYNU_C"/>
    <property type="match status" value="1"/>
</dbReference>
<dbReference type="GO" id="GO:0019805">
    <property type="term" value="P:quinolinate biosynthetic process"/>
    <property type="evidence" value="ECO:0007669"/>
    <property type="project" value="UniProtKB-UniRule"/>
</dbReference>
<feature type="binding site" evidence="4">
    <location>
        <position position="140"/>
    </location>
    <ligand>
        <name>pyridoxal 5'-phosphate</name>
        <dbReference type="ChEBI" id="CHEBI:597326"/>
    </ligand>
</feature>
<keyword evidence="4" id="KW-0963">Cytoplasm</keyword>
<feature type="binding site" evidence="4">
    <location>
        <position position="337"/>
    </location>
    <ligand>
        <name>pyridoxal 5'-phosphate</name>
        <dbReference type="ChEBI" id="CHEBI:597326"/>
    </ligand>
</feature>
<dbReference type="VEuPathDB" id="CryptoDB:Cvel_17924"/>
<dbReference type="FunFam" id="3.40.640.10:FF:000031">
    <property type="entry name" value="Kynureninase"/>
    <property type="match status" value="1"/>
</dbReference>
<evidence type="ECO:0000256" key="5">
    <source>
        <dbReference type="SAM" id="MobiDB-lite"/>
    </source>
</evidence>
<dbReference type="GO" id="GO:0030170">
    <property type="term" value="F:pyridoxal phosphate binding"/>
    <property type="evidence" value="ECO:0007669"/>
    <property type="project" value="UniProtKB-UniRule"/>
</dbReference>
<comment type="cofactor">
    <cofactor evidence="4">
        <name>pyridoxal 5'-phosphate</name>
        <dbReference type="ChEBI" id="CHEBI:597326"/>
    </cofactor>
</comment>
<protein>
    <recommendedName>
        <fullName evidence="4">Kynureninase</fullName>
        <ecNumber evidence="4">3.7.1.3</ecNumber>
    </recommendedName>
    <alternativeName>
        <fullName evidence="4">L-kynurenine hydrolase</fullName>
    </alternativeName>
</protein>
<reference evidence="6" key="1">
    <citation type="submission" date="2014-11" db="EMBL/GenBank/DDBJ databases">
        <authorList>
            <person name="Otto D Thomas"/>
            <person name="Naeem Raeece"/>
        </authorList>
    </citation>
    <scope>NUCLEOTIDE SEQUENCE</scope>
</reference>
<comment type="caution">
    <text evidence="4">Lacks conserved residue(s) required for the propagation of feature annotation.</text>
</comment>
<comment type="function">
    <text evidence="4">Catalyzes the cleavage of L-kynurenine (L-Kyn) and L-3-hydroxykynurenine (L-3OHKyn) into anthranilic acid (AA) and 3-hydroxyanthranilic acid (3-OHAA), respectively.</text>
</comment>
<keyword evidence="1 4" id="KW-0662">Pyridine nucleotide biosynthesis</keyword>
<evidence type="ECO:0000256" key="1">
    <source>
        <dbReference type="ARBA" id="ARBA00022642"/>
    </source>
</evidence>
<dbReference type="PANTHER" id="PTHR14084">
    <property type="entry name" value="KYNURENINASE"/>
    <property type="match status" value="1"/>
</dbReference>
<dbReference type="InterPro" id="IPR015424">
    <property type="entry name" value="PyrdxlP-dep_Trfase"/>
</dbReference>
<comment type="subunit">
    <text evidence="4">Homodimer.</text>
</comment>
<dbReference type="Gene3D" id="3.90.1150.10">
    <property type="entry name" value="Aspartate Aminotransferase, domain 1"/>
    <property type="match status" value="1"/>
</dbReference>
<sequence length="549" mass="60063">MSVKLSAEDASFLACATEVDPRVVSSMWDAVDYMRDRRKGFCIPTVRNLCGDLGDEEESKGDGNEGERPCVYLCGNSLGLQPTSTRKFVLRELDKWASKGVMGHFEGDLPWVSIEKSVQKLSADLVGAKEEEVAVMNSLTCNIHFLLVSLYRPVGARVKILIEASAFGSDYIAVATHLQHRGQDPKEAIVAVKPSRGEFVYRTEDFLEAMEKERDSIACVLLGAVNYLSGQLLDVPAITKKAHEIGATVIFDCAHAAGNVPLSLHDWGVDGACWCSYKYLNAGPGGIAGLFIHEKHTEGEQAVTRLAGWWAHNGETRFRMEHTFDPLPGAAGFQCSNPPVLQTVALLASLEIFRDAGGLKGLRQKTERQAVWLAALVKDQLEGVVDAITPVDLKERGCQLSLAGSSSFGLDFQKVCQRLEKRGVVVDFRKPNMIRAAPTPLYNTYEDCWRFVEALKRAVAEELRDIAGTGSKKPLDWPINDAEWEGLKEKARAAAAAGAGGVAVTANDECLMVPDTSQLKLSHNEARSDPSPQMNVEEPHETPECRSPH</sequence>
<feature type="region of interest" description="Disordered" evidence="5">
    <location>
        <begin position="515"/>
        <end position="549"/>
    </location>
</feature>
<feature type="binding site" evidence="4">
    <location>
        <position position="252"/>
    </location>
    <ligand>
        <name>pyridoxal 5'-phosphate</name>
        <dbReference type="ChEBI" id="CHEBI:597326"/>
    </ligand>
</feature>
<comment type="pathway">
    <text evidence="4">Amino-acid degradation; L-kynurenine degradation; L-alanine and anthranilate from L-kynurenine: step 1/1.</text>
</comment>
<evidence type="ECO:0000256" key="4">
    <source>
        <dbReference type="HAMAP-Rule" id="MF_03017"/>
    </source>
</evidence>
<dbReference type="GO" id="GO:0030429">
    <property type="term" value="F:kynureninase activity"/>
    <property type="evidence" value="ECO:0007669"/>
    <property type="project" value="UniProtKB-UniRule"/>
</dbReference>
<comment type="pathway">
    <text evidence="4">Cofactor biosynthesis; NAD(+) biosynthesis; quinolinate from L-kynurenine: step 2/3.</text>
</comment>
<dbReference type="GO" id="GO:0097053">
    <property type="term" value="P:L-kynurenine catabolic process"/>
    <property type="evidence" value="ECO:0007669"/>
    <property type="project" value="UniProtKB-UniRule"/>
</dbReference>